<feature type="domain" description="Cysteine-rich CPCC" evidence="1">
    <location>
        <begin position="3"/>
        <end position="74"/>
    </location>
</feature>
<dbReference type="OrthoDB" id="1456570at2"/>
<organism evidence="2 3">
    <name type="scientific">Pseudomonas panipatensis</name>
    <dbReference type="NCBI Taxonomy" id="428992"/>
    <lineage>
        <taxon>Bacteria</taxon>
        <taxon>Pseudomonadati</taxon>
        <taxon>Pseudomonadota</taxon>
        <taxon>Gammaproteobacteria</taxon>
        <taxon>Pseudomonadales</taxon>
        <taxon>Pseudomonadaceae</taxon>
        <taxon>Pseudomonas</taxon>
    </lineage>
</organism>
<dbReference type="Pfam" id="PF14206">
    <property type="entry name" value="Cys_rich_CPCC"/>
    <property type="match status" value="1"/>
</dbReference>
<dbReference type="EMBL" id="FNDS01000004">
    <property type="protein sequence ID" value="SDH93385.1"/>
    <property type="molecule type" value="Genomic_DNA"/>
</dbReference>
<keyword evidence="3" id="KW-1185">Reference proteome</keyword>
<dbReference type="InterPro" id="IPR025983">
    <property type="entry name" value="Cys_rich_CPCC"/>
</dbReference>
<dbReference type="RefSeq" id="WP_090262668.1">
    <property type="nucleotide sequence ID" value="NZ_FNDS01000004.1"/>
</dbReference>
<evidence type="ECO:0000259" key="1">
    <source>
        <dbReference type="Pfam" id="PF14206"/>
    </source>
</evidence>
<dbReference type="Proteomes" id="UP000199636">
    <property type="component" value="Unassembled WGS sequence"/>
</dbReference>
<gene>
    <name evidence="2" type="ORF">SAMN05216272_104244</name>
</gene>
<sequence>MLYTCPCCGHFSFNDAPGSYEICPICFWEDDYTQLCFPDARGGANTVSLIEAQVNYVQWGACEKHLQAQVRPVTIEDELDPQWFPLWQRPVDYVPEREMRASDRSPGVEACYWLRSPRGERQR</sequence>
<dbReference type="STRING" id="428992.SAMN05216272_104244"/>
<protein>
    <submittedName>
        <fullName evidence="2">Cysteine-rich CPCC</fullName>
    </submittedName>
</protein>
<reference evidence="3" key="1">
    <citation type="submission" date="2016-10" db="EMBL/GenBank/DDBJ databases">
        <authorList>
            <person name="Varghese N."/>
            <person name="Submissions S."/>
        </authorList>
    </citation>
    <scope>NUCLEOTIDE SEQUENCE [LARGE SCALE GENOMIC DNA]</scope>
    <source>
        <strain evidence="3">CCM 7469</strain>
    </source>
</reference>
<proteinExistence type="predicted"/>
<name>A0A1G8GG90_9PSED</name>
<evidence type="ECO:0000313" key="3">
    <source>
        <dbReference type="Proteomes" id="UP000199636"/>
    </source>
</evidence>
<accession>A0A1G8GG90</accession>
<dbReference type="AlphaFoldDB" id="A0A1G8GG90"/>
<evidence type="ECO:0000313" key="2">
    <source>
        <dbReference type="EMBL" id="SDH93385.1"/>
    </source>
</evidence>